<dbReference type="EMBL" id="UZAG01016903">
    <property type="protein sequence ID" value="VDO31638.1"/>
    <property type="molecule type" value="Genomic_DNA"/>
</dbReference>
<comment type="subcellular location">
    <subcellularLocation>
        <location evidence="1">Cytoplasm</location>
    </subcellularLocation>
</comment>
<dbReference type="STRING" id="42155.A0A0R3QUC7"/>
<dbReference type="InterPro" id="IPR046987">
    <property type="entry name" value="Myo9"/>
</dbReference>
<dbReference type="PROSITE" id="PS51456">
    <property type="entry name" value="MYOSIN_MOTOR"/>
    <property type="match status" value="1"/>
</dbReference>
<evidence type="ECO:0000313" key="14">
    <source>
        <dbReference type="Proteomes" id="UP000280834"/>
    </source>
</evidence>
<dbReference type="WBParaSite" id="BTMF_0001132901-mRNA-1">
    <property type="protein sequence ID" value="BTMF_0001132901-mRNA-1"/>
    <property type="gene ID" value="BTMF_0001132901"/>
</dbReference>
<dbReference type="CDD" id="cd20818">
    <property type="entry name" value="C1_Myosin-IX"/>
    <property type="match status" value="1"/>
</dbReference>
<dbReference type="InterPro" id="IPR000048">
    <property type="entry name" value="IQ_motif_EF-hand-BS"/>
</dbReference>
<evidence type="ECO:0000256" key="8">
    <source>
        <dbReference type="ARBA" id="ARBA00023175"/>
    </source>
</evidence>
<dbReference type="GO" id="GO:0005096">
    <property type="term" value="F:GTPase activator activity"/>
    <property type="evidence" value="ECO:0007669"/>
    <property type="project" value="InterPro"/>
</dbReference>
<dbReference type="GO" id="GO:0005884">
    <property type="term" value="C:actin filament"/>
    <property type="evidence" value="ECO:0007669"/>
    <property type="project" value="TreeGrafter"/>
</dbReference>
<dbReference type="GO" id="GO:0046872">
    <property type="term" value="F:metal ion binding"/>
    <property type="evidence" value="ECO:0007669"/>
    <property type="project" value="UniProtKB-KW"/>
</dbReference>
<proteinExistence type="inferred from homology"/>
<dbReference type="FunFam" id="3.40.850.10:FF:000008">
    <property type="entry name" value="Putative unconventional myosin-IXa"/>
    <property type="match status" value="1"/>
</dbReference>
<dbReference type="InterPro" id="IPR027417">
    <property type="entry name" value="P-loop_NTPase"/>
</dbReference>
<evidence type="ECO:0000259" key="12">
    <source>
        <dbReference type="PROSITE" id="PS51456"/>
    </source>
</evidence>
<dbReference type="Proteomes" id="UP000280834">
    <property type="component" value="Unassembled WGS sequence"/>
</dbReference>
<feature type="domain" description="Phorbol-ester/DAG-type" evidence="11">
    <location>
        <begin position="665"/>
        <end position="714"/>
    </location>
</feature>
<keyword evidence="9" id="KW-0009">Actin-binding</keyword>
<dbReference type="PROSITE" id="PS00479">
    <property type="entry name" value="ZF_DAG_PE_1"/>
    <property type="match status" value="2"/>
</dbReference>
<dbReference type="GO" id="GO:0016459">
    <property type="term" value="C:myosin complex"/>
    <property type="evidence" value="ECO:0007669"/>
    <property type="project" value="UniProtKB-KW"/>
</dbReference>
<evidence type="ECO:0000256" key="1">
    <source>
        <dbReference type="ARBA" id="ARBA00004496"/>
    </source>
</evidence>
<evidence type="ECO:0000256" key="6">
    <source>
        <dbReference type="ARBA" id="ARBA00022840"/>
    </source>
</evidence>
<protein>
    <submittedName>
        <fullName evidence="15">Phorbol-ester/DAG-type domain-containing protein</fullName>
    </submittedName>
</protein>
<dbReference type="InterPro" id="IPR046349">
    <property type="entry name" value="C1-like_sf"/>
</dbReference>
<dbReference type="Gene3D" id="3.40.850.10">
    <property type="entry name" value="Kinesin motor domain"/>
    <property type="match status" value="1"/>
</dbReference>
<feature type="domain" description="Phorbol-ester/DAG-type" evidence="11">
    <location>
        <begin position="434"/>
        <end position="485"/>
    </location>
</feature>
<evidence type="ECO:0000256" key="10">
    <source>
        <dbReference type="SAM" id="MobiDB-lite"/>
    </source>
</evidence>
<gene>
    <name evidence="13" type="ORF">BTMF_LOCUS9363</name>
</gene>
<dbReference type="GO" id="GO:0035556">
    <property type="term" value="P:intracellular signal transduction"/>
    <property type="evidence" value="ECO:0007669"/>
    <property type="project" value="InterPro"/>
</dbReference>
<keyword evidence="2" id="KW-0963">Cytoplasm</keyword>
<keyword evidence="5" id="KW-0862">Zinc</keyword>
<dbReference type="InterPro" id="IPR036961">
    <property type="entry name" value="Kinesin_motor_dom_sf"/>
</dbReference>
<dbReference type="InterPro" id="IPR002219">
    <property type="entry name" value="PKC_DAG/PE"/>
</dbReference>
<dbReference type="SMART" id="SM00109">
    <property type="entry name" value="C1"/>
    <property type="match status" value="2"/>
</dbReference>
<organism evidence="15">
    <name type="scientific">Brugia timori</name>
    <dbReference type="NCBI Taxonomy" id="42155"/>
    <lineage>
        <taxon>Eukaryota</taxon>
        <taxon>Metazoa</taxon>
        <taxon>Ecdysozoa</taxon>
        <taxon>Nematoda</taxon>
        <taxon>Chromadorea</taxon>
        <taxon>Rhabditida</taxon>
        <taxon>Spirurina</taxon>
        <taxon>Spiruromorpha</taxon>
        <taxon>Filarioidea</taxon>
        <taxon>Onchocercidae</taxon>
        <taxon>Brugia</taxon>
    </lineage>
</organism>
<dbReference type="SMART" id="SM00015">
    <property type="entry name" value="IQ"/>
    <property type="match status" value="3"/>
</dbReference>
<keyword evidence="6" id="KW-0067">ATP-binding</keyword>
<dbReference type="AlphaFoldDB" id="A0A0R3QUC7"/>
<evidence type="ECO:0000256" key="7">
    <source>
        <dbReference type="ARBA" id="ARBA00023123"/>
    </source>
</evidence>
<reference evidence="13 14" key="2">
    <citation type="submission" date="2018-11" db="EMBL/GenBank/DDBJ databases">
        <authorList>
            <consortium name="Pathogen Informatics"/>
        </authorList>
    </citation>
    <scope>NUCLEOTIDE SEQUENCE [LARGE SCALE GENOMIC DNA]</scope>
</reference>
<dbReference type="PANTHER" id="PTHR46184:SF5">
    <property type="entry name" value="UNCONVENTIONAL MYOSIN-IXA-LIKE"/>
    <property type="match status" value="1"/>
</dbReference>
<evidence type="ECO:0000313" key="15">
    <source>
        <dbReference type="WBParaSite" id="BTMF_0001132901-mRNA-1"/>
    </source>
</evidence>
<name>A0A0R3QUC7_9BILA</name>
<evidence type="ECO:0000256" key="5">
    <source>
        <dbReference type="ARBA" id="ARBA00022833"/>
    </source>
</evidence>
<comment type="caution">
    <text evidence="9">Lacks conserved residue(s) required for the propagation of feature annotation.</text>
</comment>
<comment type="similarity">
    <text evidence="9">Belongs to the TRAFAC class myosin-kinesin ATPase superfamily. Myosin family.</text>
</comment>
<keyword evidence="14" id="KW-1185">Reference proteome</keyword>
<dbReference type="Gene3D" id="1.20.5.4820">
    <property type="match status" value="1"/>
</dbReference>
<dbReference type="InterPro" id="IPR001609">
    <property type="entry name" value="Myosin_head_motor_dom-like"/>
</dbReference>
<evidence type="ECO:0000259" key="11">
    <source>
        <dbReference type="PROSITE" id="PS50081"/>
    </source>
</evidence>
<dbReference type="SUPFAM" id="SSF57889">
    <property type="entry name" value="Cysteine-rich domain"/>
    <property type="match status" value="2"/>
</dbReference>
<dbReference type="PROSITE" id="PS50096">
    <property type="entry name" value="IQ"/>
    <property type="match status" value="2"/>
</dbReference>
<reference evidence="15" key="1">
    <citation type="submission" date="2017-02" db="UniProtKB">
        <authorList>
            <consortium name="WormBaseParasite"/>
        </authorList>
    </citation>
    <scope>IDENTIFICATION</scope>
</reference>
<dbReference type="Pfam" id="PF00063">
    <property type="entry name" value="Myosin_head"/>
    <property type="match status" value="1"/>
</dbReference>
<dbReference type="PANTHER" id="PTHR46184">
    <property type="entry name" value="UNCONVENTIONAL MYOSIN-IXB-LIKE PROTEIN"/>
    <property type="match status" value="1"/>
</dbReference>
<keyword evidence="7 9" id="KW-0518">Myosin</keyword>
<accession>A0A0R3QUC7</accession>
<keyword evidence="3" id="KW-0479">Metal-binding</keyword>
<dbReference type="CDD" id="cd00029">
    <property type="entry name" value="C1"/>
    <property type="match status" value="1"/>
</dbReference>
<evidence type="ECO:0000256" key="9">
    <source>
        <dbReference type="PROSITE-ProRule" id="PRU00782"/>
    </source>
</evidence>
<dbReference type="GO" id="GO:0000146">
    <property type="term" value="F:microfilament motor activity"/>
    <property type="evidence" value="ECO:0007669"/>
    <property type="project" value="InterPro"/>
</dbReference>
<keyword evidence="8" id="KW-0505">Motor protein</keyword>
<dbReference type="GO" id="GO:0005524">
    <property type="term" value="F:ATP binding"/>
    <property type="evidence" value="ECO:0007669"/>
    <property type="project" value="UniProtKB-KW"/>
</dbReference>
<dbReference type="PROSITE" id="PS50081">
    <property type="entry name" value="ZF_DAG_PE_2"/>
    <property type="match status" value="2"/>
</dbReference>
<dbReference type="SUPFAM" id="SSF52540">
    <property type="entry name" value="P-loop containing nucleoside triphosphate hydrolases"/>
    <property type="match status" value="2"/>
</dbReference>
<keyword evidence="4" id="KW-0547">Nucleotide-binding</keyword>
<evidence type="ECO:0000256" key="4">
    <source>
        <dbReference type="ARBA" id="ARBA00022741"/>
    </source>
</evidence>
<evidence type="ECO:0000313" key="13">
    <source>
        <dbReference type="EMBL" id="VDO31638.1"/>
    </source>
</evidence>
<dbReference type="GO" id="GO:0051015">
    <property type="term" value="F:actin filament binding"/>
    <property type="evidence" value="ECO:0007669"/>
    <property type="project" value="TreeGrafter"/>
</dbReference>
<sequence length="743" mass="86097">MRTLSQATPYFIRCIKSNNEKIPNHFDDNIILRQLRYTGMLETVRIRRAGYSVRIEYKDFIKQYRVLLPKGCDSTTEDVKEFITAHALIDNNEVQFGITKVFMRDAEKLILDDHLHRVIMKHIETLQRCIQALMTRRKYIKLRNSIIGMQAAVRGMIVRNRLHEVYDAALVIQRNWKRFKVEQRYQKIRRAIVAIQAHYRGAYARKRYEKMRRESDPKKHSPNFTITKVVRKMELVSFNLNDPESLAQFAGSDEDEEELSIASTSVSILDEEEDGQEDAGSTRSSIQLDRKTRSSVNPYECHIHFSVHLETELDATFILEDKKLKLVEAPRDSAIFKRRISSASTGTTKKMKMFRRAASTETDRLSISEHMIPSSPESKSKSRKIGFMRAKKHLKAFLSRRSDSVLSIDESRDSLTACTTLMETIKASASVSTKHNLKLSRLHRNEICALCNKNFTGILIKGNKCTECKLSFHKECSSFASNIPCQTVIRSLRPDDTPPKKEWEIKSSLSPKQSFAPLVLHPAKSFSLHKTKQQTDPSDMIIESDDDLRHFNVFIFKKLMKLENNKKKRDTQIDAIFKKAFKEFHMEIIGYEAVVGENRTMLKYHDLITIFEGSLTKVSAQEQVTFPTTLGVNAFRGFLNEFLHEQIKNKKSSKKSNVLEVVYNGHRFKLEYVHVPTYCEVCNLFMWHAEKIFICKACRISCHKKCHTKITTSCTQSLQQAVSNLINLIFHFCFQNFHLLSFR</sequence>
<dbReference type="GO" id="GO:0005737">
    <property type="term" value="C:cytoplasm"/>
    <property type="evidence" value="ECO:0007669"/>
    <property type="project" value="UniProtKB-SubCell"/>
</dbReference>
<dbReference type="Gene3D" id="3.30.60.20">
    <property type="match status" value="2"/>
</dbReference>
<dbReference type="Gene3D" id="1.20.5.190">
    <property type="match status" value="1"/>
</dbReference>
<evidence type="ECO:0000256" key="2">
    <source>
        <dbReference type="ARBA" id="ARBA00022490"/>
    </source>
</evidence>
<feature type="region of interest" description="Disordered" evidence="10">
    <location>
        <begin position="270"/>
        <end position="293"/>
    </location>
</feature>
<dbReference type="Pfam" id="PF00612">
    <property type="entry name" value="IQ"/>
    <property type="match status" value="3"/>
</dbReference>
<feature type="domain" description="Myosin motor" evidence="12">
    <location>
        <begin position="1"/>
        <end position="117"/>
    </location>
</feature>
<evidence type="ECO:0000256" key="3">
    <source>
        <dbReference type="ARBA" id="ARBA00022723"/>
    </source>
</evidence>
<dbReference type="Pfam" id="PF00130">
    <property type="entry name" value="C1_1"/>
    <property type="match status" value="2"/>
</dbReference>